<dbReference type="SUPFAM" id="SSF53098">
    <property type="entry name" value="Ribonuclease H-like"/>
    <property type="match status" value="1"/>
</dbReference>
<keyword evidence="5" id="KW-1185">Reference proteome</keyword>
<dbReference type="InterPro" id="IPR012337">
    <property type="entry name" value="RNaseH-like_sf"/>
</dbReference>
<organism evidence="4 5">
    <name type="scientific">Buddleja alternifolia</name>
    <dbReference type="NCBI Taxonomy" id="168488"/>
    <lineage>
        <taxon>Eukaryota</taxon>
        <taxon>Viridiplantae</taxon>
        <taxon>Streptophyta</taxon>
        <taxon>Embryophyta</taxon>
        <taxon>Tracheophyta</taxon>
        <taxon>Spermatophyta</taxon>
        <taxon>Magnoliopsida</taxon>
        <taxon>eudicotyledons</taxon>
        <taxon>Gunneridae</taxon>
        <taxon>Pentapetalae</taxon>
        <taxon>asterids</taxon>
        <taxon>lamiids</taxon>
        <taxon>Lamiales</taxon>
        <taxon>Scrophulariaceae</taxon>
        <taxon>Buddlejeae</taxon>
        <taxon>Buddleja</taxon>
    </lineage>
</organism>
<reference evidence="4" key="1">
    <citation type="submission" date="2019-10" db="EMBL/GenBank/DDBJ databases">
        <authorList>
            <person name="Zhang R."/>
            <person name="Pan Y."/>
            <person name="Wang J."/>
            <person name="Ma R."/>
            <person name="Yu S."/>
        </authorList>
    </citation>
    <scope>NUCLEOTIDE SEQUENCE</scope>
    <source>
        <strain evidence="4">LA-IB0</strain>
        <tissue evidence="4">Leaf</tissue>
    </source>
</reference>
<dbReference type="Proteomes" id="UP000826271">
    <property type="component" value="Unassembled WGS sequence"/>
</dbReference>
<sequence>MASYVLSENVEKPRLVTMSNWNERWLTAEQVKILQHVSVQNSVQNVSVDILALLEIFFVNMFRILQHVSVMLIIAMENQLNAGARPYHPTNMQLDPFLYFTHPIEDSPFNPRRDKAVDVYDLARLKNAGLKELASYVLSEEDVEKPRRVTMSNWDERWLTAEQVKYACVDAYLSYEIGWKLDATLYEY</sequence>
<dbReference type="PANTHER" id="PTHR13620">
    <property type="entry name" value="3-5 EXONUCLEASE"/>
    <property type="match status" value="1"/>
</dbReference>
<evidence type="ECO:0000256" key="1">
    <source>
        <dbReference type="ARBA" id="ARBA00022722"/>
    </source>
</evidence>
<feature type="domain" description="3'-5' exonuclease" evidence="3">
    <location>
        <begin position="125"/>
        <end position="182"/>
    </location>
</feature>
<dbReference type="Pfam" id="PF01612">
    <property type="entry name" value="DNA_pol_A_exo1"/>
    <property type="match status" value="1"/>
</dbReference>
<keyword evidence="2" id="KW-0378">Hydrolase</keyword>
<gene>
    <name evidence="4" type="ORF">BUALT_Bualt12G0048900</name>
</gene>
<accession>A0AAV6WZA8</accession>
<evidence type="ECO:0000256" key="2">
    <source>
        <dbReference type="ARBA" id="ARBA00022801"/>
    </source>
</evidence>
<dbReference type="GO" id="GO:0005737">
    <property type="term" value="C:cytoplasm"/>
    <property type="evidence" value="ECO:0007669"/>
    <property type="project" value="TreeGrafter"/>
</dbReference>
<evidence type="ECO:0000313" key="5">
    <source>
        <dbReference type="Proteomes" id="UP000826271"/>
    </source>
</evidence>
<protein>
    <recommendedName>
        <fullName evidence="3">3'-5' exonuclease domain-containing protein</fullName>
    </recommendedName>
</protein>
<keyword evidence="1" id="KW-0540">Nuclease</keyword>
<dbReference type="InterPro" id="IPR051132">
    <property type="entry name" value="3-5_Exonuclease_domain"/>
</dbReference>
<dbReference type="GO" id="GO:0005634">
    <property type="term" value="C:nucleus"/>
    <property type="evidence" value="ECO:0007669"/>
    <property type="project" value="TreeGrafter"/>
</dbReference>
<proteinExistence type="predicted"/>
<dbReference type="GO" id="GO:0006139">
    <property type="term" value="P:nucleobase-containing compound metabolic process"/>
    <property type="evidence" value="ECO:0007669"/>
    <property type="project" value="InterPro"/>
</dbReference>
<name>A0AAV6WZA8_9LAMI</name>
<dbReference type="InterPro" id="IPR036397">
    <property type="entry name" value="RNaseH_sf"/>
</dbReference>
<dbReference type="GO" id="GO:0008408">
    <property type="term" value="F:3'-5' exonuclease activity"/>
    <property type="evidence" value="ECO:0007669"/>
    <property type="project" value="InterPro"/>
</dbReference>
<dbReference type="EMBL" id="WHWC01000012">
    <property type="protein sequence ID" value="KAG8372270.1"/>
    <property type="molecule type" value="Genomic_DNA"/>
</dbReference>
<comment type="caution">
    <text evidence="4">The sequence shown here is derived from an EMBL/GenBank/DDBJ whole genome shotgun (WGS) entry which is preliminary data.</text>
</comment>
<dbReference type="InterPro" id="IPR002562">
    <property type="entry name" value="3'-5'_exonuclease_dom"/>
</dbReference>
<evidence type="ECO:0000259" key="3">
    <source>
        <dbReference type="Pfam" id="PF01612"/>
    </source>
</evidence>
<dbReference type="PANTHER" id="PTHR13620:SF121">
    <property type="entry name" value="EMB|CAB82946.1-RELATED"/>
    <property type="match status" value="1"/>
</dbReference>
<evidence type="ECO:0000313" key="4">
    <source>
        <dbReference type="EMBL" id="KAG8372270.1"/>
    </source>
</evidence>
<dbReference type="AlphaFoldDB" id="A0AAV6WZA8"/>
<dbReference type="Gene3D" id="3.30.420.10">
    <property type="entry name" value="Ribonuclease H-like superfamily/Ribonuclease H"/>
    <property type="match status" value="1"/>
</dbReference>
<dbReference type="GO" id="GO:0003676">
    <property type="term" value="F:nucleic acid binding"/>
    <property type="evidence" value="ECO:0007669"/>
    <property type="project" value="InterPro"/>
</dbReference>